<dbReference type="AlphaFoldDB" id="A0AAN7P7C6"/>
<sequence>MSQDLSDLSDLSDTEMVEFFSDERDSDFEVSTAPSLFSQDALSDLIRDLDLSKERSELLASRLKEKHLLSQGTKITCYRDREKVNKVGTLNFHAICLWDSRAKKDHWLKKDWPLRNNMSVGKQNIINPPLVSRDKIILPPLHIKLGFMKQYVKALNKTGPCFEYLSRKFPGLSKEKLKAGIFDGSQIRLLMKDNNFIHSMNDLEAADWKSFLLW</sequence>
<reference evidence="2" key="1">
    <citation type="submission" date="2023-01" db="EMBL/GenBank/DDBJ databases">
        <title>Key to firefly adult light organ development and bioluminescence: homeobox transcription factors regulate luciferase expression and transportation to peroxisome.</title>
        <authorList>
            <person name="Fu X."/>
        </authorList>
    </citation>
    <scope>NUCLEOTIDE SEQUENCE [LARGE SCALE GENOMIC DNA]</scope>
</reference>
<dbReference type="Proteomes" id="UP001353858">
    <property type="component" value="Unassembled WGS sequence"/>
</dbReference>
<accession>A0AAN7P7C6</accession>
<proteinExistence type="predicted"/>
<dbReference type="PANTHER" id="PTHR46114">
    <property type="entry name" value="APPLE DOMAIN-CONTAINING PROTEIN"/>
    <property type="match status" value="1"/>
</dbReference>
<protein>
    <submittedName>
        <fullName evidence="1">Uncharacterized protein</fullName>
    </submittedName>
</protein>
<evidence type="ECO:0000313" key="1">
    <source>
        <dbReference type="EMBL" id="KAK4882730.1"/>
    </source>
</evidence>
<comment type="caution">
    <text evidence="1">The sequence shown here is derived from an EMBL/GenBank/DDBJ whole genome shotgun (WGS) entry which is preliminary data.</text>
</comment>
<organism evidence="1 2">
    <name type="scientific">Aquatica leii</name>
    <dbReference type="NCBI Taxonomy" id="1421715"/>
    <lineage>
        <taxon>Eukaryota</taxon>
        <taxon>Metazoa</taxon>
        <taxon>Ecdysozoa</taxon>
        <taxon>Arthropoda</taxon>
        <taxon>Hexapoda</taxon>
        <taxon>Insecta</taxon>
        <taxon>Pterygota</taxon>
        <taxon>Neoptera</taxon>
        <taxon>Endopterygota</taxon>
        <taxon>Coleoptera</taxon>
        <taxon>Polyphaga</taxon>
        <taxon>Elateriformia</taxon>
        <taxon>Elateroidea</taxon>
        <taxon>Lampyridae</taxon>
        <taxon>Luciolinae</taxon>
        <taxon>Aquatica</taxon>
    </lineage>
</organism>
<gene>
    <name evidence="1" type="ORF">RN001_006049</name>
</gene>
<dbReference type="PANTHER" id="PTHR46114:SF1">
    <property type="entry name" value="ZAD DOMAIN-CONTAINING PROTEIN"/>
    <property type="match status" value="1"/>
</dbReference>
<dbReference type="EMBL" id="JARPUR010000002">
    <property type="protein sequence ID" value="KAK4882730.1"/>
    <property type="molecule type" value="Genomic_DNA"/>
</dbReference>
<name>A0AAN7P7C6_9COLE</name>
<evidence type="ECO:0000313" key="2">
    <source>
        <dbReference type="Proteomes" id="UP001353858"/>
    </source>
</evidence>
<keyword evidence="2" id="KW-1185">Reference proteome</keyword>